<dbReference type="InterPro" id="IPR050923">
    <property type="entry name" value="Cell_Proc_Reg/RNA_Proc"/>
</dbReference>
<dbReference type="InterPro" id="IPR008984">
    <property type="entry name" value="SMAD_FHA_dom_sf"/>
</dbReference>
<dbReference type="InterPro" id="IPR027417">
    <property type="entry name" value="P-loop_NTPase"/>
</dbReference>
<dbReference type="Proteomes" id="UP000635387">
    <property type="component" value="Unassembled WGS sequence"/>
</dbReference>
<dbReference type="SUPFAM" id="SSF52540">
    <property type="entry name" value="P-loop containing nucleoside triphosphate hydrolases"/>
    <property type="match status" value="1"/>
</dbReference>
<evidence type="ECO:0000313" key="5">
    <source>
        <dbReference type="Proteomes" id="UP000635387"/>
    </source>
</evidence>
<dbReference type="SMART" id="SM00240">
    <property type="entry name" value="FHA"/>
    <property type="match status" value="1"/>
</dbReference>
<feature type="region of interest" description="Disordered" evidence="2">
    <location>
        <begin position="431"/>
        <end position="468"/>
    </location>
</feature>
<feature type="domain" description="FHA" evidence="3">
    <location>
        <begin position="515"/>
        <end position="564"/>
    </location>
</feature>
<evidence type="ECO:0000259" key="3">
    <source>
        <dbReference type="PROSITE" id="PS50006"/>
    </source>
</evidence>
<sequence length="988" mass="106412">MVVASQCDSLNLLSFLPDVGRDVSAALLDPGIGGCVPALADGRGLLVDPTMVELDDALVEAFERASEDEATLFLSLVGHGEYADDDFYFLTKETSLPVDSRKSFLFAQRIKELLGRYSTLDGLVVLLDTCHAGIGALQAGRRWLRIVGEAGRRFDLLTASDDRVAANGCFSRSLVTVLRSGHTSFGEHVRCADLKRVITGLCPAQTAVHLGFDGTREIIGVDQGLWLALNSSPAWRRSPLAGNPAAPDIERLTANYRQRPELGETVGHLLTGARLVAISGEAGTGKSTTLAALARPTVAGSYVPPDFLHAVLFATRGQTAEQLARELARQLRHTLPWFAESGEAFLNTLDDSARNGASAFDLAILGPLRTITPQWTESPVRIAMDGLDGLDPDVASRLIGFLHSLSADPGLSWVKTVVATRTPRNLPSATVVRLTPTPGFPGQDPPVVADPRPTHGGAEPLPRPVGDEDPWTNLPGTQPGYDTGAVTSPTITPATLILDAPGQTVVNHELSFGITTLGRSRNADLRLADTRVSRMHCKIRWDGESAWLTDLGSANGTVVNGERVTEAVLTHRDVIRLGDSTVTFISVSQEETWPEADEDTGSIAWPRPARAILLDLLHLAAPRGPIPISILTKASAASGGPVRTVRVRDELAVLGDAVRRTQAGLPAETVLWTDPHPDVLPPLHARLAAAMAEIEPASGDEEPTPEQAYAATNEAEFLWLAGLHEDALAAVERRASGIPVENRENWAMWARRAERELGAAHRITLRCKARHATWTGKAGDRARALALFEILSPIAVNALGVGDEDVLSIRNNIGHLLGELGRPEDSLTAFEALVRDATGAMGPSHRETLHARHLLAVATGKTGDGAASLRLSRELLPRAKNALGDDVIVMHIRHNIAFWSALIEGAHPAVREYEQLLAEATERLGDKHPDVLDLRFGQALVRAEAGQITEALSEWALLLEDSVEVRGERHPETEKVREQLALWRPREA</sequence>
<protein>
    <recommendedName>
        <fullName evidence="3">FHA domain-containing protein</fullName>
    </recommendedName>
</protein>
<evidence type="ECO:0000313" key="4">
    <source>
        <dbReference type="EMBL" id="GHH10396.1"/>
    </source>
</evidence>
<reference evidence="5" key="1">
    <citation type="journal article" date="2019" name="Int. J. Syst. Evol. Microbiol.">
        <title>The Global Catalogue of Microorganisms (GCM) 10K type strain sequencing project: providing services to taxonomists for standard genome sequencing and annotation.</title>
        <authorList>
            <consortium name="The Broad Institute Genomics Platform"/>
            <consortium name="The Broad Institute Genome Sequencing Center for Infectious Disease"/>
            <person name="Wu L."/>
            <person name="Ma J."/>
        </authorList>
    </citation>
    <scope>NUCLEOTIDE SEQUENCE [LARGE SCALE GENOMIC DNA]</scope>
    <source>
        <strain evidence="5">CGMCC 4.7683</strain>
    </source>
</reference>
<keyword evidence="5" id="KW-1185">Reference proteome</keyword>
<accession>A0ABQ3LAP6</accession>
<dbReference type="InterPro" id="IPR000253">
    <property type="entry name" value="FHA_dom"/>
</dbReference>
<dbReference type="EMBL" id="BNAY01000002">
    <property type="protein sequence ID" value="GHH10396.1"/>
    <property type="molecule type" value="Genomic_DNA"/>
</dbReference>
<name>A0ABQ3LAP6_9PSEU</name>
<dbReference type="CDD" id="cd00060">
    <property type="entry name" value="FHA"/>
    <property type="match status" value="1"/>
</dbReference>
<evidence type="ECO:0000256" key="1">
    <source>
        <dbReference type="ARBA" id="ARBA00022553"/>
    </source>
</evidence>
<dbReference type="InterPro" id="IPR011600">
    <property type="entry name" value="Pept_C14_caspase"/>
</dbReference>
<dbReference type="Pfam" id="PF00498">
    <property type="entry name" value="FHA"/>
    <property type="match status" value="1"/>
</dbReference>
<keyword evidence="1" id="KW-0597">Phosphoprotein</keyword>
<comment type="caution">
    <text evidence="4">The sequence shown here is derived from an EMBL/GenBank/DDBJ whole genome shotgun (WGS) entry which is preliminary data.</text>
</comment>
<gene>
    <name evidence="4" type="ORF">GCM10017790_19420</name>
</gene>
<dbReference type="Gene3D" id="2.60.200.20">
    <property type="match status" value="1"/>
</dbReference>
<dbReference type="Pfam" id="PF00656">
    <property type="entry name" value="Peptidase_C14"/>
    <property type="match status" value="1"/>
</dbReference>
<dbReference type="SUPFAM" id="SSF48452">
    <property type="entry name" value="TPR-like"/>
    <property type="match status" value="2"/>
</dbReference>
<evidence type="ECO:0000256" key="2">
    <source>
        <dbReference type="SAM" id="MobiDB-lite"/>
    </source>
</evidence>
<dbReference type="InterPro" id="IPR011990">
    <property type="entry name" value="TPR-like_helical_dom_sf"/>
</dbReference>
<dbReference type="PROSITE" id="PS50006">
    <property type="entry name" value="FHA_DOMAIN"/>
    <property type="match status" value="1"/>
</dbReference>
<dbReference type="SUPFAM" id="SSF49879">
    <property type="entry name" value="SMAD/FHA domain"/>
    <property type="match status" value="1"/>
</dbReference>
<dbReference type="Gene3D" id="1.25.40.10">
    <property type="entry name" value="Tetratricopeptide repeat domain"/>
    <property type="match status" value="2"/>
</dbReference>
<organism evidence="4 5">
    <name type="scientific">Amycolatopsis oliviviridis</name>
    <dbReference type="NCBI Taxonomy" id="1471590"/>
    <lineage>
        <taxon>Bacteria</taxon>
        <taxon>Bacillati</taxon>
        <taxon>Actinomycetota</taxon>
        <taxon>Actinomycetes</taxon>
        <taxon>Pseudonocardiales</taxon>
        <taxon>Pseudonocardiaceae</taxon>
        <taxon>Amycolatopsis</taxon>
    </lineage>
</organism>
<dbReference type="PANTHER" id="PTHR23308">
    <property type="entry name" value="NUCLEAR INHIBITOR OF PROTEIN PHOSPHATASE-1"/>
    <property type="match status" value="1"/>
</dbReference>
<proteinExistence type="predicted"/>